<dbReference type="Gene3D" id="3.40.50.150">
    <property type="entry name" value="Vaccinia Virus protein VP39"/>
    <property type="match status" value="1"/>
</dbReference>
<name>A0A9N8MPF3_9BURK</name>
<dbReference type="SUPFAM" id="SSF53335">
    <property type="entry name" value="S-adenosyl-L-methionine-dependent methyltransferases"/>
    <property type="match status" value="1"/>
</dbReference>
<proteinExistence type="predicted"/>
<sequence>MLEVVNRRVKRVVKRVPPFRNLIKQRDHFSQTADELRKSVQGLVQSMSDISHAHDLAVRERDEAWEKCGLLGGELLESSQRLQEAVQQLGAMSAVIDEKNAELQKFGEGPPFVPNGHFYSPIAPKEELRRDAARIFASWPRAIPGIDLREHQQLQLLDVLKGYYPDLPFDAEKTDDLRYFYENPAYSYSDAIFLNGMIRHARPKKVIEVGSGYSSCMLLDTNERWFANSIKCTFIEPYPKLLQSLLKDGDLERIEIHEKRVQDVEGSLFASLEENDILFVDSTHVSRTGSDVNHILFNVLPSLADGVYIHFHDIFYPFEYIKHWIDEGRAWNEAYLLRAFLQNNSDFEVIAFNTFLEHFHEDYFRKNMPLCLKNRGGSIWLRKRKIVD</sequence>
<evidence type="ECO:0000313" key="1">
    <source>
        <dbReference type="EMBL" id="CAE6882640.1"/>
    </source>
</evidence>
<evidence type="ECO:0000313" key="2">
    <source>
        <dbReference type="Proteomes" id="UP000675121"/>
    </source>
</evidence>
<protein>
    <recommendedName>
        <fullName evidence="3">Class I SAM-dependent methyltransferase</fullName>
    </recommendedName>
</protein>
<keyword evidence="2" id="KW-1185">Reference proteome</keyword>
<accession>A0A9N8MPF3</accession>
<organism evidence="1 2">
    <name type="scientific">Paraburkholderia domus</name>
    <dbReference type="NCBI Taxonomy" id="2793075"/>
    <lineage>
        <taxon>Bacteria</taxon>
        <taxon>Pseudomonadati</taxon>
        <taxon>Pseudomonadota</taxon>
        <taxon>Betaproteobacteria</taxon>
        <taxon>Burkholderiales</taxon>
        <taxon>Burkholderiaceae</taxon>
        <taxon>Paraburkholderia</taxon>
    </lineage>
</organism>
<dbReference type="RefSeq" id="WP_236078453.1">
    <property type="nucleotide sequence ID" value="NZ_CAJNAS010000005.1"/>
</dbReference>
<comment type="caution">
    <text evidence="1">The sequence shown here is derived from an EMBL/GenBank/DDBJ whole genome shotgun (WGS) entry which is preliminary data.</text>
</comment>
<evidence type="ECO:0008006" key="3">
    <source>
        <dbReference type="Google" id="ProtNLM"/>
    </source>
</evidence>
<dbReference type="Pfam" id="PF13578">
    <property type="entry name" value="Methyltransf_24"/>
    <property type="match status" value="1"/>
</dbReference>
<dbReference type="AlphaFoldDB" id="A0A9N8MPF3"/>
<dbReference type="EMBL" id="CAJNAS010000005">
    <property type="protein sequence ID" value="CAE6882640.1"/>
    <property type="molecule type" value="Genomic_DNA"/>
</dbReference>
<dbReference type="InterPro" id="IPR029063">
    <property type="entry name" value="SAM-dependent_MTases_sf"/>
</dbReference>
<gene>
    <name evidence="1" type="ORF">R70211_02215</name>
</gene>
<reference evidence="1" key="1">
    <citation type="submission" date="2021-02" db="EMBL/GenBank/DDBJ databases">
        <authorList>
            <person name="Vanwijnsberghe S."/>
        </authorList>
    </citation>
    <scope>NUCLEOTIDE SEQUENCE</scope>
    <source>
        <strain evidence="1">R-70211</strain>
    </source>
</reference>
<dbReference type="Proteomes" id="UP000675121">
    <property type="component" value="Unassembled WGS sequence"/>
</dbReference>